<name>A0ABT1BTT5_9BACT</name>
<keyword evidence="3" id="KW-1185">Reference proteome</keyword>
<feature type="transmembrane region" description="Helical" evidence="1">
    <location>
        <begin position="12"/>
        <end position="41"/>
    </location>
</feature>
<dbReference type="InterPro" id="IPR051311">
    <property type="entry name" value="DedA_domain"/>
</dbReference>
<feature type="transmembrane region" description="Helical" evidence="1">
    <location>
        <begin position="98"/>
        <end position="120"/>
    </location>
</feature>
<reference evidence="2 3" key="1">
    <citation type="submission" date="2022-06" db="EMBL/GenBank/DDBJ databases">
        <title>A taxonomic note on the genus Prevotella: Description of four novel genera and emended description of the genera Hallella and Xylanibacter.</title>
        <authorList>
            <person name="Hitch T.C.A."/>
        </authorList>
    </citation>
    <scope>NUCLEOTIDE SEQUENCE [LARGE SCALE GENOMIC DNA]</scope>
    <source>
        <strain evidence="2 3">DSM 100619</strain>
    </source>
</reference>
<evidence type="ECO:0000313" key="2">
    <source>
        <dbReference type="EMBL" id="MCO6024379.1"/>
    </source>
</evidence>
<accession>A0ABT1BTT5</accession>
<dbReference type="EMBL" id="JAMXLY010000001">
    <property type="protein sequence ID" value="MCO6024379.1"/>
    <property type="molecule type" value="Genomic_DNA"/>
</dbReference>
<proteinExistence type="predicted"/>
<dbReference type="RefSeq" id="WP_252759732.1">
    <property type="nucleotide sequence ID" value="NZ_JAMXLY010000001.1"/>
</dbReference>
<sequence>MGTIIDILNNWGYWGMFLTAFLSGSLLPFSSTTLLIAFLAAGLKPWELLIWASVGNLGGSMLNYYIGRLGKIEWATKYMHMKPQNITKAQKFMSGHGAWIGFFSFLPVIGAAITVLLGYMRANVAVSVTSMTIGKVLRYGIVILGATLLFPH</sequence>
<protein>
    <submittedName>
        <fullName evidence="2">DedA family protein</fullName>
    </submittedName>
</protein>
<feature type="transmembrane region" description="Helical" evidence="1">
    <location>
        <begin position="132"/>
        <end position="150"/>
    </location>
</feature>
<evidence type="ECO:0000313" key="3">
    <source>
        <dbReference type="Proteomes" id="UP001204015"/>
    </source>
</evidence>
<keyword evidence="1" id="KW-0472">Membrane</keyword>
<organism evidence="2 3">
    <name type="scientific">Segatella cerevisiae</name>
    <dbReference type="NCBI Taxonomy" id="2053716"/>
    <lineage>
        <taxon>Bacteria</taxon>
        <taxon>Pseudomonadati</taxon>
        <taxon>Bacteroidota</taxon>
        <taxon>Bacteroidia</taxon>
        <taxon>Bacteroidales</taxon>
        <taxon>Prevotellaceae</taxon>
        <taxon>Segatella</taxon>
    </lineage>
</organism>
<dbReference type="PANTHER" id="PTHR42709:SF4">
    <property type="entry name" value="INNER MEMBRANE PROTEIN YQAA"/>
    <property type="match status" value="1"/>
</dbReference>
<dbReference type="Proteomes" id="UP001204015">
    <property type="component" value="Unassembled WGS sequence"/>
</dbReference>
<feature type="transmembrane region" description="Helical" evidence="1">
    <location>
        <begin position="48"/>
        <end position="66"/>
    </location>
</feature>
<keyword evidence="1" id="KW-0812">Transmembrane</keyword>
<gene>
    <name evidence="2" type="ORF">NG821_00715</name>
</gene>
<evidence type="ECO:0000256" key="1">
    <source>
        <dbReference type="SAM" id="Phobius"/>
    </source>
</evidence>
<dbReference type="PANTHER" id="PTHR42709">
    <property type="entry name" value="ALKALINE PHOSPHATASE LIKE PROTEIN"/>
    <property type="match status" value="1"/>
</dbReference>
<comment type="caution">
    <text evidence="2">The sequence shown here is derived from an EMBL/GenBank/DDBJ whole genome shotgun (WGS) entry which is preliminary data.</text>
</comment>
<keyword evidence="1" id="KW-1133">Transmembrane helix</keyword>